<gene>
    <name evidence="2" type="ORF">PGTUg99_031485</name>
</gene>
<accession>A0A5B0SLB6</accession>
<feature type="compositionally biased region" description="Polar residues" evidence="1">
    <location>
        <begin position="24"/>
        <end position="33"/>
    </location>
</feature>
<reference evidence="2 3" key="1">
    <citation type="submission" date="2019-05" db="EMBL/GenBank/DDBJ databases">
        <title>Emergence of the Ug99 lineage of the wheat stem rust pathogen through somatic hybridization.</title>
        <authorList>
            <person name="Li F."/>
            <person name="Upadhyaya N.M."/>
            <person name="Sperschneider J."/>
            <person name="Matny O."/>
            <person name="Nguyen-Phuc H."/>
            <person name="Mago R."/>
            <person name="Raley C."/>
            <person name="Miller M.E."/>
            <person name="Silverstein K.A.T."/>
            <person name="Henningsen E."/>
            <person name="Hirsch C.D."/>
            <person name="Visser B."/>
            <person name="Pretorius Z.A."/>
            <person name="Steffenson B.J."/>
            <person name="Schwessinger B."/>
            <person name="Dodds P.N."/>
            <person name="Figueroa M."/>
        </authorList>
    </citation>
    <scope>NUCLEOTIDE SEQUENCE [LARGE SCALE GENOMIC DNA]</scope>
    <source>
        <strain evidence="2 3">Ug99</strain>
    </source>
</reference>
<name>A0A5B0SLB6_PUCGR</name>
<dbReference type="Proteomes" id="UP000325313">
    <property type="component" value="Unassembled WGS sequence"/>
</dbReference>
<proteinExistence type="predicted"/>
<protein>
    <submittedName>
        <fullName evidence="2">Uncharacterized protein</fullName>
    </submittedName>
</protein>
<evidence type="ECO:0000256" key="1">
    <source>
        <dbReference type="SAM" id="MobiDB-lite"/>
    </source>
</evidence>
<comment type="caution">
    <text evidence="2">The sequence shown here is derived from an EMBL/GenBank/DDBJ whole genome shotgun (WGS) entry which is preliminary data.</text>
</comment>
<feature type="region of interest" description="Disordered" evidence="1">
    <location>
        <begin position="1"/>
        <end position="74"/>
    </location>
</feature>
<dbReference type="AlphaFoldDB" id="A0A5B0SLB6"/>
<sequence>MISYISGVPDSHGHSDPGQENPENRISPTSWEASSFRRRYAPSSDTGGLSAQEENGDPAIILPTDLIGLSSSSH</sequence>
<organism evidence="2 3">
    <name type="scientific">Puccinia graminis f. sp. tritici</name>
    <dbReference type="NCBI Taxonomy" id="56615"/>
    <lineage>
        <taxon>Eukaryota</taxon>
        <taxon>Fungi</taxon>
        <taxon>Dikarya</taxon>
        <taxon>Basidiomycota</taxon>
        <taxon>Pucciniomycotina</taxon>
        <taxon>Pucciniomycetes</taxon>
        <taxon>Pucciniales</taxon>
        <taxon>Pucciniaceae</taxon>
        <taxon>Puccinia</taxon>
    </lineage>
</organism>
<dbReference type="EMBL" id="VDEP01000002">
    <property type="protein sequence ID" value="KAA1138620.1"/>
    <property type="molecule type" value="Genomic_DNA"/>
</dbReference>
<evidence type="ECO:0000313" key="2">
    <source>
        <dbReference type="EMBL" id="KAA1138620.1"/>
    </source>
</evidence>
<feature type="compositionally biased region" description="Polar residues" evidence="1">
    <location>
        <begin position="43"/>
        <end position="53"/>
    </location>
</feature>
<evidence type="ECO:0000313" key="3">
    <source>
        <dbReference type="Proteomes" id="UP000325313"/>
    </source>
</evidence>